<dbReference type="InterPro" id="IPR051032">
    <property type="entry name" value="AP2/ERF_TF_ERF_subfamily"/>
</dbReference>
<keyword evidence="10" id="KW-1185">Reference proteome</keyword>
<evidence type="ECO:0000313" key="9">
    <source>
        <dbReference type="EMBL" id="KAJ6696901.1"/>
    </source>
</evidence>
<keyword evidence="2" id="KW-0805">Transcription regulation</keyword>
<evidence type="ECO:0000256" key="1">
    <source>
        <dbReference type="ARBA" id="ARBA00004123"/>
    </source>
</evidence>
<comment type="caution">
    <text evidence="9">The sequence shown here is derived from an EMBL/GenBank/DDBJ whole genome shotgun (WGS) entry which is preliminary data.</text>
</comment>
<name>A0A9Q0PZ51_SALVM</name>
<keyword evidence="5" id="KW-0539">Nucleus</keyword>
<evidence type="ECO:0000259" key="8">
    <source>
        <dbReference type="PROSITE" id="PS51032"/>
    </source>
</evidence>
<proteinExistence type="inferred from homology"/>
<evidence type="ECO:0000256" key="5">
    <source>
        <dbReference type="ARBA" id="ARBA00023242"/>
    </source>
</evidence>
<dbReference type="EMBL" id="JAPFFL010000010">
    <property type="protein sequence ID" value="KAJ6696901.1"/>
    <property type="molecule type" value="Genomic_DNA"/>
</dbReference>
<sequence length="147" mass="16387">MEERHGGSHGGVSSSYRGVRKRKWGKWVSEIRETIQNLIFPDLVHNLPKPASSSSEDIRMAAHEAAMSLRPLTAEPSRRGSSASDAGPITVRLSASQIQAINESPLDSPKTWMQMSEITMLESSMVFSNGIDEDQWDNKQTYSLWDP</sequence>
<gene>
    <name evidence="9" type="ORF">OIU85_003277</name>
</gene>
<dbReference type="AlphaFoldDB" id="A0A9Q0PZ51"/>
<dbReference type="SMART" id="SM00380">
    <property type="entry name" value="AP2"/>
    <property type="match status" value="1"/>
</dbReference>
<dbReference type="PANTHER" id="PTHR31985">
    <property type="entry name" value="ETHYLENE-RESPONSIVE TRANSCRIPTION FACTOR ERF042-RELATED"/>
    <property type="match status" value="1"/>
</dbReference>
<keyword evidence="3" id="KW-0238">DNA-binding</keyword>
<protein>
    <recommendedName>
        <fullName evidence="8">AP2/ERF domain-containing protein</fullName>
    </recommendedName>
</protein>
<dbReference type="OrthoDB" id="688329at2759"/>
<dbReference type="GO" id="GO:0003677">
    <property type="term" value="F:DNA binding"/>
    <property type="evidence" value="ECO:0007669"/>
    <property type="project" value="UniProtKB-KW"/>
</dbReference>
<reference evidence="9" key="2">
    <citation type="journal article" date="2023" name="Int. J. Mol. Sci.">
        <title>De Novo Assembly and Annotation of 11 Diverse Shrub Willow (Salix) Genomes Reveals Novel Gene Organization in Sex-Linked Regions.</title>
        <authorList>
            <person name="Hyden B."/>
            <person name="Feng K."/>
            <person name="Yates T.B."/>
            <person name="Jawdy S."/>
            <person name="Cereghino C."/>
            <person name="Smart L.B."/>
            <person name="Muchero W."/>
        </authorList>
    </citation>
    <scope>NUCLEOTIDE SEQUENCE [LARGE SCALE GENOMIC DNA]</scope>
    <source>
        <tissue evidence="9">Shoot tip</tissue>
    </source>
</reference>
<dbReference type="GO" id="GO:0003700">
    <property type="term" value="F:DNA-binding transcription factor activity"/>
    <property type="evidence" value="ECO:0007669"/>
    <property type="project" value="InterPro"/>
</dbReference>
<dbReference type="Proteomes" id="UP001151529">
    <property type="component" value="Chromosome 19"/>
</dbReference>
<dbReference type="PROSITE" id="PS51032">
    <property type="entry name" value="AP2_ERF"/>
    <property type="match status" value="1"/>
</dbReference>
<dbReference type="GO" id="GO:0005634">
    <property type="term" value="C:nucleus"/>
    <property type="evidence" value="ECO:0007669"/>
    <property type="project" value="UniProtKB-SubCell"/>
</dbReference>
<reference evidence="9" key="1">
    <citation type="submission" date="2022-11" db="EMBL/GenBank/DDBJ databases">
        <authorList>
            <person name="Hyden B.L."/>
            <person name="Feng K."/>
            <person name="Yates T."/>
            <person name="Jawdy S."/>
            <person name="Smart L.B."/>
            <person name="Muchero W."/>
        </authorList>
    </citation>
    <scope>NUCLEOTIDE SEQUENCE</scope>
    <source>
        <tissue evidence="9">Shoot tip</tissue>
    </source>
</reference>
<evidence type="ECO:0000256" key="6">
    <source>
        <dbReference type="ARBA" id="ARBA00024343"/>
    </source>
</evidence>
<organism evidence="9 10">
    <name type="scientific">Salix viminalis</name>
    <name type="common">Common osier</name>
    <name type="synonym">Basket willow</name>
    <dbReference type="NCBI Taxonomy" id="40686"/>
    <lineage>
        <taxon>Eukaryota</taxon>
        <taxon>Viridiplantae</taxon>
        <taxon>Streptophyta</taxon>
        <taxon>Embryophyta</taxon>
        <taxon>Tracheophyta</taxon>
        <taxon>Spermatophyta</taxon>
        <taxon>Magnoliopsida</taxon>
        <taxon>eudicotyledons</taxon>
        <taxon>Gunneridae</taxon>
        <taxon>Pentapetalae</taxon>
        <taxon>rosids</taxon>
        <taxon>fabids</taxon>
        <taxon>Malpighiales</taxon>
        <taxon>Salicaceae</taxon>
        <taxon>Saliceae</taxon>
        <taxon>Salix</taxon>
    </lineage>
</organism>
<feature type="domain" description="AP2/ERF" evidence="8">
    <location>
        <begin position="15"/>
        <end position="79"/>
    </location>
</feature>
<feature type="region of interest" description="Disordered" evidence="7">
    <location>
        <begin position="1"/>
        <end position="22"/>
    </location>
</feature>
<comment type="subcellular location">
    <subcellularLocation>
        <location evidence="1">Nucleus</location>
    </subcellularLocation>
</comment>
<dbReference type="PANTHER" id="PTHR31985:SF111">
    <property type="entry name" value="ETHYLENE-RESPONSIVE TRANSCRIPTION FACTOR ERF021"/>
    <property type="match status" value="1"/>
</dbReference>
<evidence type="ECO:0000256" key="3">
    <source>
        <dbReference type="ARBA" id="ARBA00023125"/>
    </source>
</evidence>
<evidence type="ECO:0000256" key="7">
    <source>
        <dbReference type="SAM" id="MobiDB-lite"/>
    </source>
</evidence>
<accession>A0A9Q0PZ51</accession>
<feature type="region of interest" description="Disordered" evidence="7">
    <location>
        <begin position="70"/>
        <end position="89"/>
    </location>
</feature>
<evidence type="ECO:0000256" key="2">
    <source>
        <dbReference type="ARBA" id="ARBA00023015"/>
    </source>
</evidence>
<dbReference type="InterPro" id="IPR001471">
    <property type="entry name" value="AP2/ERF_dom"/>
</dbReference>
<keyword evidence="4" id="KW-0804">Transcription</keyword>
<evidence type="ECO:0000256" key="4">
    <source>
        <dbReference type="ARBA" id="ARBA00023163"/>
    </source>
</evidence>
<evidence type="ECO:0000313" key="10">
    <source>
        <dbReference type="Proteomes" id="UP001151529"/>
    </source>
</evidence>
<comment type="similarity">
    <text evidence="6">Belongs to the AP2/ERF transcription factor family. ERF subfamily.</text>
</comment>